<feature type="compositionally biased region" description="Basic and acidic residues" evidence="1">
    <location>
        <begin position="31"/>
        <end position="45"/>
    </location>
</feature>
<accession>A0A5P1FCC0</accession>
<dbReference type="PANTHER" id="PTHR36385:SF1">
    <property type="entry name" value="OS07G0562900 PROTEIN"/>
    <property type="match status" value="1"/>
</dbReference>
<dbReference type="AlphaFoldDB" id="A0A5P1FCC0"/>
<dbReference type="Proteomes" id="UP000243459">
    <property type="component" value="Chromosome 3"/>
</dbReference>
<reference evidence="3" key="1">
    <citation type="journal article" date="2017" name="Nat. Commun.">
        <title>The asparagus genome sheds light on the origin and evolution of a young Y chromosome.</title>
        <authorList>
            <person name="Harkess A."/>
            <person name="Zhou J."/>
            <person name="Xu C."/>
            <person name="Bowers J.E."/>
            <person name="Van der Hulst R."/>
            <person name="Ayyampalayam S."/>
            <person name="Mercati F."/>
            <person name="Riccardi P."/>
            <person name="McKain M.R."/>
            <person name="Kakrana A."/>
            <person name="Tang H."/>
            <person name="Ray J."/>
            <person name="Groenendijk J."/>
            <person name="Arikit S."/>
            <person name="Mathioni S.M."/>
            <person name="Nakano M."/>
            <person name="Shan H."/>
            <person name="Telgmann-Rauber A."/>
            <person name="Kanno A."/>
            <person name="Yue Z."/>
            <person name="Chen H."/>
            <person name="Li W."/>
            <person name="Chen Y."/>
            <person name="Xu X."/>
            <person name="Zhang Y."/>
            <person name="Luo S."/>
            <person name="Chen H."/>
            <person name="Gao J."/>
            <person name="Mao Z."/>
            <person name="Pires J.C."/>
            <person name="Luo M."/>
            <person name="Kudrna D."/>
            <person name="Wing R.A."/>
            <person name="Meyers B.C."/>
            <person name="Yi K."/>
            <person name="Kong H."/>
            <person name="Lavrijsen P."/>
            <person name="Sunseri F."/>
            <person name="Falavigna A."/>
            <person name="Ye Y."/>
            <person name="Leebens-Mack J.H."/>
            <person name="Chen G."/>
        </authorList>
    </citation>
    <scope>NUCLEOTIDE SEQUENCE [LARGE SCALE GENOMIC DNA]</scope>
    <source>
        <strain evidence="3">cv. DH0086</strain>
    </source>
</reference>
<evidence type="ECO:0000313" key="2">
    <source>
        <dbReference type="EMBL" id="ONK76018.1"/>
    </source>
</evidence>
<name>A0A5P1FCC0_ASPOF</name>
<proteinExistence type="predicted"/>
<feature type="region of interest" description="Disordered" evidence="1">
    <location>
        <begin position="1"/>
        <end position="57"/>
    </location>
</feature>
<gene>
    <name evidence="2" type="ORF">A4U43_C03F22980</name>
</gene>
<feature type="compositionally biased region" description="Basic residues" evidence="1">
    <location>
        <begin position="46"/>
        <end position="57"/>
    </location>
</feature>
<dbReference type="Gramene" id="ONK76018">
    <property type="protein sequence ID" value="ONK76018"/>
    <property type="gene ID" value="A4U43_C03F22980"/>
</dbReference>
<dbReference type="EMBL" id="CM007383">
    <property type="protein sequence ID" value="ONK76018.1"/>
    <property type="molecule type" value="Genomic_DNA"/>
</dbReference>
<dbReference type="OMA" id="THNDSIR"/>
<organism evidence="2 3">
    <name type="scientific">Asparagus officinalis</name>
    <name type="common">Garden asparagus</name>
    <dbReference type="NCBI Taxonomy" id="4686"/>
    <lineage>
        <taxon>Eukaryota</taxon>
        <taxon>Viridiplantae</taxon>
        <taxon>Streptophyta</taxon>
        <taxon>Embryophyta</taxon>
        <taxon>Tracheophyta</taxon>
        <taxon>Spermatophyta</taxon>
        <taxon>Magnoliopsida</taxon>
        <taxon>Liliopsida</taxon>
        <taxon>Asparagales</taxon>
        <taxon>Asparagaceae</taxon>
        <taxon>Asparagoideae</taxon>
        <taxon>Asparagus</taxon>
    </lineage>
</organism>
<evidence type="ECO:0000256" key="1">
    <source>
        <dbReference type="SAM" id="MobiDB-lite"/>
    </source>
</evidence>
<evidence type="ECO:0000313" key="3">
    <source>
        <dbReference type="Proteomes" id="UP000243459"/>
    </source>
</evidence>
<sequence length="84" mass="8910">MAKKKNKKSGVASMDISVDAPGDAPQAMDTSEGKPSKASARDVNRKIKKGVPMKRSKNLRKLKALAKAVAINEKSEEKALSSSA</sequence>
<protein>
    <submittedName>
        <fullName evidence="2">Uncharacterized protein</fullName>
    </submittedName>
</protein>
<dbReference type="PANTHER" id="PTHR36385">
    <property type="entry name" value="OS07G0562900 PROTEIN"/>
    <property type="match status" value="1"/>
</dbReference>
<keyword evidence="3" id="KW-1185">Reference proteome</keyword>